<feature type="domain" description="C2H2-type" evidence="18">
    <location>
        <begin position="618"/>
        <end position="645"/>
    </location>
</feature>
<feature type="region of interest" description="Disordered" evidence="17">
    <location>
        <begin position="1436"/>
        <end position="1467"/>
    </location>
</feature>
<feature type="compositionally biased region" description="Basic and acidic residues" evidence="17">
    <location>
        <begin position="1603"/>
        <end position="1690"/>
    </location>
</feature>
<evidence type="ECO:0000256" key="7">
    <source>
        <dbReference type="ARBA" id="ARBA00022723"/>
    </source>
</evidence>
<keyword evidence="6" id="KW-0597">Phosphoprotein</keyword>
<feature type="region of interest" description="Disordered" evidence="17">
    <location>
        <begin position="973"/>
        <end position="1075"/>
    </location>
</feature>
<dbReference type="InterPro" id="IPR011333">
    <property type="entry name" value="SKP1/BTB/POZ_sf"/>
</dbReference>
<name>A0A4W5PGY1_9TELE</name>
<evidence type="ECO:0000256" key="11">
    <source>
        <dbReference type="ARBA" id="ARBA00022843"/>
    </source>
</evidence>
<reference evidence="20" key="1">
    <citation type="submission" date="2018-06" db="EMBL/GenBank/DDBJ databases">
        <title>Genome assembly of Danube salmon.</title>
        <authorList>
            <person name="Macqueen D.J."/>
            <person name="Gundappa M.K."/>
        </authorList>
    </citation>
    <scope>NUCLEOTIDE SEQUENCE [LARGE SCALE GENOMIC DNA]</scope>
</reference>
<evidence type="ECO:0000259" key="18">
    <source>
        <dbReference type="PROSITE" id="PS50157"/>
    </source>
</evidence>
<evidence type="ECO:0000256" key="3">
    <source>
        <dbReference type="ARBA" id="ARBA00022454"/>
    </source>
</evidence>
<feature type="compositionally biased region" description="Polar residues" evidence="17">
    <location>
        <begin position="1591"/>
        <end position="1600"/>
    </location>
</feature>
<dbReference type="SUPFAM" id="SSF57667">
    <property type="entry name" value="beta-beta-alpha zinc fingers"/>
    <property type="match status" value="2"/>
</dbReference>
<feature type="region of interest" description="Disordered" evidence="17">
    <location>
        <begin position="1336"/>
        <end position="1373"/>
    </location>
</feature>
<feature type="compositionally biased region" description="Basic and acidic residues" evidence="17">
    <location>
        <begin position="1340"/>
        <end position="1355"/>
    </location>
</feature>
<evidence type="ECO:0000256" key="5">
    <source>
        <dbReference type="ARBA" id="ARBA00022499"/>
    </source>
</evidence>
<feature type="compositionally biased region" description="Polar residues" evidence="17">
    <location>
        <begin position="863"/>
        <end position="886"/>
    </location>
</feature>
<feature type="compositionally biased region" description="Basic residues" evidence="17">
    <location>
        <begin position="1005"/>
        <end position="1018"/>
    </location>
</feature>
<keyword evidence="15" id="KW-0539">Nucleus</keyword>
<keyword evidence="7" id="KW-0479">Metal-binding</keyword>
<feature type="domain" description="C2H2-type" evidence="18">
    <location>
        <begin position="590"/>
        <end position="617"/>
    </location>
</feature>
<evidence type="ECO:0000256" key="16">
    <source>
        <dbReference type="PROSITE-ProRule" id="PRU00042"/>
    </source>
</evidence>
<feature type="compositionally biased region" description="Low complexity" evidence="17">
    <location>
        <begin position="1356"/>
        <end position="1370"/>
    </location>
</feature>
<dbReference type="InterPro" id="IPR013087">
    <property type="entry name" value="Znf_C2H2_type"/>
</dbReference>
<feature type="compositionally biased region" description="Basic and acidic residues" evidence="17">
    <location>
        <begin position="1163"/>
        <end position="1181"/>
    </location>
</feature>
<feature type="region of interest" description="Disordered" evidence="17">
    <location>
        <begin position="1254"/>
        <end position="1296"/>
    </location>
</feature>
<evidence type="ECO:0000256" key="10">
    <source>
        <dbReference type="ARBA" id="ARBA00022833"/>
    </source>
</evidence>
<keyword evidence="12" id="KW-0805">Transcription regulation</keyword>
<feature type="compositionally biased region" description="Basic and acidic residues" evidence="17">
    <location>
        <begin position="992"/>
        <end position="1004"/>
    </location>
</feature>
<feature type="compositionally biased region" description="Basic and acidic residues" evidence="17">
    <location>
        <begin position="1051"/>
        <end position="1066"/>
    </location>
</feature>
<feature type="region of interest" description="Disordered" evidence="17">
    <location>
        <begin position="1773"/>
        <end position="1825"/>
    </location>
</feature>
<evidence type="ECO:0000256" key="1">
    <source>
        <dbReference type="ARBA" id="ARBA00004123"/>
    </source>
</evidence>
<feature type="compositionally biased region" description="Polar residues" evidence="17">
    <location>
        <begin position="803"/>
        <end position="814"/>
    </location>
</feature>
<keyword evidence="14" id="KW-0804">Transcription</keyword>
<evidence type="ECO:0000256" key="17">
    <source>
        <dbReference type="SAM" id="MobiDB-lite"/>
    </source>
</evidence>
<accession>A0A4W5PGY1</accession>
<dbReference type="FunFam" id="3.30.160.60:FF:000235">
    <property type="entry name" value="Zinc finger and BTB domain containing 38"/>
    <property type="match status" value="1"/>
</dbReference>
<evidence type="ECO:0000256" key="4">
    <source>
        <dbReference type="ARBA" id="ARBA00022491"/>
    </source>
</evidence>
<evidence type="ECO:0000256" key="6">
    <source>
        <dbReference type="ARBA" id="ARBA00022553"/>
    </source>
</evidence>
<evidence type="ECO:0000313" key="20">
    <source>
        <dbReference type="Proteomes" id="UP000314982"/>
    </source>
</evidence>
<evidence type="ECO:0000256" key="8">
    <source>
        <dbReference type="ARBA" id="ARBA00022737"/>
    </source>
</evidence>
<dbReference type="Proteomes" id="UP000314982">
    <property type="component" value="Unassembled WGS sequence"/>
</dbReference>
<evidence type="ECO:0000256" key="13">
    <source>
        <dbReference type="ARBA" id="ARBA00023125"/>
    </source>
</evidence>
<sequence>MCAVSPCLHTLSHTHTLTQTHAHTDRGRERIERARERGGRTHRSRDAAGGFPRFWGPVMVSWLEVSDPLLFLPRLNEQRLPAGPVLFCDVNLIASSDGKLAPCSQYFRQLLLSTSSPPPTTPVLGSRHPPSTPSSGLIHWAELDLELPNLQSSVLSNLLDFIYSSRVTHQGSKGTRCLLETGLSLRVPILTNLVEEEEEEEPGQMKGKSRQCRGGEAMMEGLMNDEADGPENAKITLSFPLSAALPAALTVHNQRPSSSSSYPRCRHPSSASKGSNEGSAWKLDATTTDKRRPFNPPQRDSSPSSSSASSSPSSSSSPMDLTALVKKDIKSPPPLFKAGGLDSQFHRFPPRSSNGPIGGYPGEGHRLTNGTASPSKTAQILFNLSTVAYRGQGGRGTDRKEKTGKKGGRVGSPQVGTNLHPPNLHLSPPPHLPHSSESFTLPSHSSSTPPDGPKPELICGVCHRLFSSASSLTAHMRLHRGGRALSCQHCGKAFIHNKRLQSHEASCTHALNPALPSSIPLLPILAKEEPLEEGEVRVEGGQIVGASEEDMKPGKGKKGRGLLVRHEGDVSELVGDEDHFVKVVDGHVIYFCSVCERSYMTLSSLKRHSNVHSWRRKYPCHFCDKVFALAEYRTKHEVWHTGERRYQCIFCWEAFATYYNLKTHQKAFHGISPGLISSEKTVNGGYKQKVNALKFYRLLPMRSQKRPYKTYSDSLANSLLLPPSDPSAVPLPQPLDCSLPGSLDLHSLISCSQPKGVKPDPDEFPAGFPLSVGLDQGESPTLPSSLTGMALGRVADREAESEQVGSCGSSSKASVRNKVKTPKVSGSPELGLSSVITYGHSKPSVIVHGTAASSVIVHSNQVTSGAGKSPLSSPSPEASNSQTLPNISAKPVKIHRESTESHRKRVKLVDSSDATEESERRSETGRSHHKSRKGHSKSDSSSAKQSYTGSECKGAGPLCQITVRIGEEAMVKRSISETDLKRDRSPPPSRAKRTDSSPQDSKEPRHSHHHHHKHRSHRSSSVEAEGERGGDGERENGEGDSRKKSPKALGKVREYYFRQEVRKQGESEDDEDNLWRPYYSYKPKRKAPHAHKTKNWQRKLHYKRSLRLMRRAERLMDHVNKEDQKEEDGKMDEVEQEVGEVKDHMEQEMGEAPESLSTSSIPSKEKDKEGEEEIGEAHLKPADPPLVSSQPPLSTSVPPMDTKRRPWSNGSASECDTCGRWFSSSRKRDKHELSHLLEFVCLLCRAPFPSRDQLEDHQRAQHPKASNPSSVPSRAGCQSRDEGMETETELTEVDRARERVILGKGSPSRLSRRSLARHTCPQCHKVCKTSSALNRHVRRHELSSSPEREKEEAQTESKTAAAETTVSTVSEDVDTTSDHVPIVHSVPVISYPIPETQHSSETIEPLQCASQPCEVKAEHQTPTLCSGPELKERNELTTPIPDREPSPQIIQPPPEIPTADRPTPSPSLCCSTALQGVLVMSSGAECLDYRTPRKRSLEGQNHRRTSPAPVTSPNMPPTLQMRISHTAAPLSVVMTTVPLQGVCGVKQEGDIVGKGLRQGCGMGLLHHAGFKNSPVAQDLRVPPLSRSPSPNQAQDLTMSSILAREREVERERQSEWEREMKRELEREQDMERELERGRQRERDMDRELGRRKQREREMDRELGRRKQREREIDRELGRERQREREMERAQQSRGASLQEQPRDMEGTLLVPKEEPISPAPSPIHTPIQTTINSPALQRRPSKSPRRLPTAMDLLMQANRQVAQSLRGTQGLERFQLPPGSVSGSDRPSAHALLLPRAPPPSEEEPLDHSPVPSRDPHRGEVTARGYPMQDYPLPLIVQGGYRSGKKQEDNLLMSYPTGPLAFGPLGKMVPTGDLAKLPFYPDPYHLLYGPQLLAYPYNLATLPMALNMMAPGGEKVEPLPFLPALFNYAAAAGPYAGIAPHHLVGNPSLYNSSGGSSKKQRDNSNGKL</sequence>
<feature type="region of interest" description="Disordered" evidence="17">
    <location>
        <begin position="796"/>
        <end position="831"/>
    </location>
</feature>
<evidence type="ECO:0000256" key="9">
    <source>
        <dbReference type="ARBA" id="ARBA00022771"/>
    </source>
</evidence>
<feature type="domain" description="C2H2-type" evidence="18">
    <location>
        <begin position="485"/>
        <end position="514"/>
    </location>
</feature>
<dbReference type="GO" id="GO:0008270">
    <property type="term" value="F:zinc ion binding"/>
    <property type="evidence" value="ECO:0007669"/>
    <property type="project" value="UniProtKB-KW"/>
</dbReference>
<comment type="subcellular location">
    <subcellularLocation>
        <location evidence="2">Chromosome</location>
    </subcellularLocation>
    <subcellularLocation>
        <location evidence="1">Nucleus</location>
    </subcellularLocation>
</comment>
<dbReference type="Gene3D" id="3.30.710.10">
    <property type="entry name" value="Potassium Channel Kv1.1, Chain A"/>
    <property type="match status" value="1"/>
</dbReference>
<dbReference type="PANTHER" id="PTHR24408:SF58">
    <property type="entry name" value="TRANSCRIPTION FACTOR (TFIIIA), PUTATIVE (AFU_ORTHOLOGUE AFUA_1G05150)-RELATED"/>
    <property type="match status" value="1"/>
</dbReference>
<dbReference type="GO" id="GO:0043565">
    <property type="term" value="F:sequence-specific DNA binding"/>
    <property type="evidence" value="ECO:0007669"/>
    <property type="project" value="TreeGrafter"/>
</dbReference>
<keyword evidence="11" id="KW-0832">Ubl conjugation</keyword>
<dbReference type="PANTHER" id="PTHR24408">
    <property type="entry name" value="ZINC FINGER PROTEIN"/>
    <property type="match status" value="1"/>
</dbReference>
<dbReference type="SMART" id="SM00355">
    <property type="entry name" value="ZnF_C2H2"/>
    <property type="match status" value="8"/>
</dbReference>
<feature type="compositionally biased region" description="Polar residues" evidence="17">
    <location>
        <begin position="437"/>
        <end position="449"/>
    </location>
</feature>
<keyword evidence="20" id="KW-1185">Reference proteome</keyword>
<feature type="region of interest" description="Disordered" evidence="17">
    <location>
        <begin position="1141"/>
        <end position="1213"/>
    </location>
</feature>
<dbReference type="GO" id="GO:0000981">
    <property type="term" value="F:DNA-binding transcription factor activity, RNA polymerase II-specific"/>
    <property type="evidence" value="ECO:0007669"/>
    <property type="project" value="TreeGrafter"/>
</dbReference>
<keyword evidence="4" id="KW-0678">Repressor</keyword>
<feature type="region of interest" description="Disordered" evidence="17">
    <location>
        <begin position="389"/>
        <end position="453"/>
    </location>
</feature>
<feature type="domain" description="C2H2-type" evidence="18">
    <location>
        <begin position="1318"/>
        <end position="1345"/>
    </location>
</feature>
<reference evidence="19" key="2">
    <citation type="submission" date="2025-08" db="UniProtKB">
        <authorList>
            <consortium name="Ensembl"/>
        </authorList>
    </citation>
    <scope>IDENTIFICATION</scope>
</reference>
<feature type="compositionally biased region" description="Basic and acidic residues" evidence="17">
    <location>
        <begin position="1025"/>
        <end position="1043"/>
    </location>
</feature>
<feature type="region of interest" description="Disordered" evidence="17">
    <location>
        <begin position="1578"/>
        <end position="1745"/>
    </location>
</feature>
<feature type="compositionally biased region" description="Low complexity" evidence="17">
    <location>
        <begin position="301"/>
        <end position="318"/>
    </location>
</feature>
<feature type="compositionally biased region" description="Polar residues" evidence="17">
    <location>
        <begin position="1187"/>
        <end position="1197"/>
    </location>
</feature>
<dbReference type="GO" id="GO:0005694">
    <property type="term" value="C:chromosome"/>
    <property type="evidence" value="ECO:0007669"/>
    <property type="project" value="UniProtKB-SubCell"/>
</dbReference>
<feature type="domain" description="C2H2-type" evidence="18">
    <location>
        <begin position="1239"/>
        <end position="1262"/>
    </location>
</feature>
<dbReference type="STRING" id="62062.ENSHHUP00000061448"/>
<feature type="compositionally biased region" description="Basic and acidic residues" evidence="17">
    <location>
        <begin position="973"/>
        <end position="985"/>
    </location>
</feature>
<dbReference type="PROSITE" id="PS00028">
    <property type="entry name" value="ZINC_FINGER_C2H2_1"/>
    <property type="match status" value="8"/>
</dbReference>
<proteinExistence type="predicted"/>
<feature type="region of interest" description="Disordered" evidence="17">
    <location>
        <begin position="1491"/>
        <end position="1516"/>
    </location>
</feature>
<keyword evidence="3" id="KW-0158">Chromosome</keyword>
<evidence type="ECO:0000313" key="19">
    <source>
        <dbReference type="Ensembl" id="ENSHHUP00000061448.1"/>
    </source>
</evidence>
<protein>
    <submittedName>
        <fullName evidence="19">Zinc finger and BTB domain containing 4</fullName>
    </submittedName>
</protein>
<keyword evidence="13" id="KW-0238">DNA-binding</keyword>
<keyword evidence="5" id="KW-1017">Isopeptide bond</keyword>
<feature type="region of interest" description="Disordered" evidence="17">
    <location>
        <begin position="1117"/>
        <end position="1136"/>
    </location>
</feature>
<keyword evidence="9 16" id="KW-0863">Zinc-finger</keyword>
<feature type="compositionally biased region" description="Low complexity" evidence="17">
    <location>
        <begin position="1579"/>
        <end position="1590"/>
    </location>
</feature>
<feature type="compositionally biased region" description="Polar residues" evidence="17">
    <location>
        <begin position="1726"/>
        <end position="1735"/>
    </location>
</feature>
<organism evidence="19 20">
    <name type="scientific">Hucho hucho</name>
    <name type="common">huchen</name>
    <dbReference type="NCBI Taxonomy" id="62062"/>
    <lineage>
        <taxon>Eukaryota</taxon>
        <taxon>Metazoa</taxon>
        <taxon>Chordata</taxon>
        <taxon>Craniata</taxon>
        <taxon>Vertebrata</taxon>
        <taxon>Euteleostomi</taxon>
        <taxon>Actinopterygii</taxon>
        <taxon>Neopterygii</taxon>
        <taxon>Teleostei</taxon>
        <taxon>Protacanthopterygii</taxon>
        <taxon>Salmoniformes</taxon>
        <taxon>Salmonidae</taxon>
        <taxon>Salmoninae</taxon>
        <taxon>Hucho</taxon>
    </lineage>
</organism>
<feature type="domain" description="C2H2-type" evidence="18">
    <location>
        <begin position="646"/>
        <end position="669"/>
    </location>
</feature>
<dbReference type="GO" id="GO:0005634">
    <property type="term" value="C:nucleus"/>
    <property type="evidence" value="ECO:0007669"/>
    <property type="project" value="UniProtKB-SubCell"/>
</dbReference>
<feature type="region of interest" description="Disordered" evidence="17">
    <location>
        <begin position="252"/>
        <end position="373"/>
    </location>
</feature>
<keyword evidence="10" id="KW-0862">Zinc</keyword>
<evidence type="ECO:0000256" key="2">
    <source>
        <dbReference type="ARBA" id="ARBA00004286"/>
    </source>
</evidence>
<feature type="compositionally biased region" description="Basic and acidic residues" evidence="17">
    <location>
        <begin position="1700"/>
        <end position="1715"/>
    </location>
</feature>
<evidence type="ECO:0000256" key="15">
    <source>
        <dbReference type="ARBA" id="ARBA00023242"/>
    </source>
</evidence>
<feature type="domain" description="C2H2-type" evidence="18">
    <location>
        <begin position="457"/>
        <end position="484"/>
    </location>
</feature>
<feature type="region of interest" description="Disordered" evidence="17">
    <location>
        <begin position="863"/>
        <end position="955"/>
    </location>
</feature>
<evidence type="ECO:0000256" key="14">
    <source>
        <dbReference type="ARBA" id="ARBA00023163"/>
    </source>
</evidence>
<feature type="compositionally biased region" description="Basic and acidic residues" evidence="17">
    <location>
        <begin position="1491"/>
        <end position="1501"/>
    </location>
</feature>
<dbReference type="Ensembl" id="ENSHHUT00000063534.1">
    <property type="protein sequence ID" value="ENSHHUP00000061448.1"/>
    <property type="gene ID" value="ENSHHUG00000036420.1"/>
</dbReference>
<dbReference type="Gene3D" id="3.30.160.60">
    <property type="entry name" value="Classic Zinc Finger"/>
    <property type="match status" value="5"/>
</dbReference>
<feature type="compositionally biased region" description="Low complexity" evidence="17">
    <location>
        <begin position="252"/>
        <end position="263"/>
    </location>
</feature>
<feature type="compositionally biased region" description="Basic and acidic residues" evidence="17">
    <location>
        <begin position="917"/>
        <end position="926"/>
    </location>
</feature>
<dbReference type="GeneTree" id="ENSGT00940000161268"/>
<reference evidence="19" key="3">
    <citation type="submission" date="2025-09" db="UniProtKB">
        <authorList>
            <consortium name="Ensembl"/>
        </authorList>
    </citation>
    <scope>IDENTIFICATION</scope>
</reference>
<keyword evidence="8" id="KW-0677">Repeat</keyword>
<feature type="compositionally biased region" description="Basic and acidic residues" evidence="17">
    <location>
        <begin position="1436"/>
        <end position="1445"/>
    </location>
</feature>
<dbReference type="Pfam" id="PF00096">
    <property type="entry name" value="zf-C2H2"/>
    <property type="match status" value="2"/>
</dbReference>
<dbReference type="InterPro" id="IPR036236">
    <property type="entry name" value="Znf_C2H2_sf"/>
</dbReference>
<evidence type="ECO:0000256" key="12">
    <source>
        <dbReference type="ARBA" id="ARBA00023015"/>
    </source>
</evidence>
<dbReference type="PROSITE" id="PS50157">
    <property type="entry name" value="ZINC_FINGER_C2H2_2"/>
    <property type="match status" value="7"/>
</dbReference>
<dbReference type="FunFam" id="3.30.160.60:FF:000437">
    <property type="entry name" value="zinc finger and BTB domain-containing protein 38"/>
    <property type="match status" value="1"/>
</dbReference>